<dbReference type="RefSeq" id="WP_190886839.1">
    <property type="nucleotide sequence ID" value="NZ_JACWZY010000006.1"/>
</dbReference>
<dbReference type="InterPro" id="IPR034603">
    <property type="entry name" value="Dipeptide_epimerase"/>
</dbReference>
<protein>
    <recommendedName>
        <fullName evidence="7">Dipeptide epimerase</fullName>
        <ecNumber evidence="7">5.1.1.-</ecNumber>
    </recommendedName>
</protein>
<dbReference type="Proteomes" id="UP000598820">
    <property type="component" value="Unassembled WGS sequence"/>
</dbReference>
<evidence type="ECO:0000259" key="8">
    <source>
        <dbReference type="SMART" id="SM00922"/>
    </source>
</evidence>
<dbReference type="PROSITE" id="PS00909">
    <property type="entry name" value="MR_MLE_2"/>
    <property type="match status" value="1"/>
</dbReference>
<accession>A0A926XV66</accession>
<evidence type="ECO:0000256" key="1">
    <source>
        <dbReference type="ARBA" id="ARBA00008031"/>
    </source>
</evidence>
<feature type="domain" description="Mandelate racemase/muconate lactonizing enzyme C-terminal" evidence="8">
    <location>
        <begin position="136"/>
        <end position="226"/>
    </location>
</feature>
<dbReference type="AlphaFoldDB" id="A0A926XV66"/>
<feature type="active site" description="Proton acceptor; specific for (R)-substrate epimerization" evidence="5">
    <location>
        <position position="154"/>
    </location>
</feature>
<dbReference type="GO" id="GO:0000287">
    <property type="term" value="F:magnesium ion binding"/>
    <property type="evidence" value="ECO:0007669"/>
    <property type="project" value="UniProtKB-ARBA"/>
</dbReference>
<dbReference type="SUPFAM" id="SSF51604">
    <property type="entry name" value="Enolase C-terminal domain-like"/>
    <property type="match status" value="1"/>
</dbReference>
<evidence type="ECO:0000256" key="3">
    <source>
        <dbReference type="ARBA" id="ARBA00022842"/>
    </source>
</evidence>
<proteinExistence type="inferred from homology"/>
<organism evidence="9 10">
    <name type="scientific">Spirosoma profusum</name>
    <dbReference type="NCBI Taxonomy" id="2771354"/>
    <lineage>
        <taxon>Bacteria</taxon>
        <taxon>Pseudomonadati</taxon>
        <taxon>Bacteroidota</taxon>
        <taxon>Cytophagia</taxon>
        <taxon>Cytophagales</taxon>
        <taxon>Cytophagaceae</taxon>
        <taxon>Spirosoma</taxon>
    </lineage>
</organism>
<evidence type="ECO:0000256" key="4">
    <source>
        <dbReference type="ARBA" id="ARBA00023235"/>
    </source>
</evidence>
<dbReference type="InterPro" id="IPR029017">
    <property type="entry name" value="Enolase-like_N"/>
</dbReference>
<dbReference type="InterPro" id="IPR013342">
    <property type="entry name" value="Mandelate_racemase_C"/>
</dbReference>
<dbReference type="PANTHER" id="PTHR48080">
    <property type="entry name" value="D-GALACTONATE DEHYDRATASE-RELATED"/>
    <property type="match status" value="1"/>
</dbReference>
<comment type="caution">
    <text evidence="9">The sequence shown here is derived from an EMBL/GenBank/DDBJ whole genome shotgun (WGS) entry which is preliminary data.</text>
</comment>
<dbReference type="InterPro" id="IPR018110">
    <property type="entry name" value="Mandel_Rmase/mucon_lact_enz_CS"/>
</dbReference>
<evidence type="ECO:0000313" key="9">
    <source>
        <dbReference type="EMBL" id="MBD2700987.1"/>
    </source>
</evidence>
<dbReference type="GO" id="GO:0016855">
    <property type="term" value="F:racemase and epimerase activity, acting on amino acids and derivatives"/>
    <property type="evidence" value="ECO:0007669"/>
    <property type="project" value="UniProtKB-UniRule"/>
</dbReference>
<feature type="binding site" evidence="6">
    <location>
        <position position="230"/>
    </location>
    <ligand>
        <name>Mg(2+)</name>
        <dbReference type="ChEBI" id="CHEBI:18420"/>
    </ligand>
</feature>
<evidence type="ECO:0000256" key="5">
    <source>
        <dbReference type="PIRSR" id="PIRSR634603-1"/>
    </source>
</evidence>
<dbReference type="EC" id="5.1.1.-" evidence="7"/>
<feature type="binding site" evidence="6">
    <location>
        <position position="179"/>
    </location>
    <ligand>
        <name>Mg(2+)</name>
        <dbReference type="ChEBI" id="CHEBI:18420"/>
    </ligand>
</feature>
<dbReference type="SUPFAM" id="SSF54826">
    <property type="entry name" value="Enolase N-terminal domain-like"/>
    <property type="match status" value="1"/>
</dbReference>
<name>A0A926XV66_9BACT</name>
<reference evidence="9" key="1">
    <citation type="submission" date="2020-09" db="EMBL/GenBank/DDBJ databases">
        <authorList>
            <person name="Kim M.K."/>
        </authorList>
    </citation>
    <scope>NUCLEOTIDE SEQUENCE</scope>
    <source>
        <strain evidence="9">BT702</strain>
    </source>
</reference>
<dbReference type="CDD" id="cd03319">
    <property type="entry name" value="L-Ala-DL-Glu_epimerase"/>
    <property type="match status" value="1"/>
</dbReference>
<comment type="cofactor">
    <cofactor evidence="6 7">
        <name>Mg(2+)</name>
        <dbReference type="ChEBI" id="CHEBI:18420"/>
    </cofactor>
    <text evidence="6 7">Binds 1 Mg(2+) ion per subunit.</text>
</comment>
<dbReference type="SMART" id="SM00922">
    <property type="entry name" value="MR_MLE"/>
    <property type="match status" value="1"/>
</dbReference>
<feature type="active site" description="Proton acceptor; specific for (S)-substrate epimerization" evidence="5">
    <location>
        <position position="252"/>
    </location>
</feature>
<dbReference type="GO" id="GO:0009063">
    <property type="term" value="P:amino acid catabolic process"/>
    <property type="evidence" value="ECO:0007669"/>
    <property type="project" value="InterPro"/>
</dbReference>
<keyword evidence="2 6" id="KW-0479">Metal-binding</keyword>
<evidence type="ECO:0000256" key="6">
    <source>
        <dbReference type="PIRSR" id="PIRSR634603-3"/>
    </source>
</evidence>
<keyword evidence="4 7" id="KW-0413">Isomerase</keyword>
<dbReference type="SFLD" id="SFLDF00010">
    <property type="entry name" value="dipeptide_epimerase"/>
    <property type="match status" value="1"/>
</dbReference>
<dbReference type="InterPro" id="IPR029065">
    <property type="entry name" value="Enolase_C-like"/>
</dbReference>
<evidence type="ECO:0000256" key="7">
    <source>
        <dbReference type="RuleBase" id="RU366006"/>
    </source>
</evidence>
<gene>
    <name evidence="9" type="ORF">IC229_10100</name>
</gene>
<keyword evidence="10" id="KW-1185">Reference proteome</keyword>
<keyword evidence="3 6" id="KW-0460">Magnesium</keyword>
<dbReference type="InterPro" id="IPR034593">
    <property type="entry name" value="DgoD-like"/>
</dbReference>
<sequence>MQLLFHPVDLRLRHTFTIAHDSRDVQPTLLVELRDEEYSGFGEATATKYYGFTVEGMIAALEAIRERIESHSLTKPEQFWAEMQPYLSQNPFALCALDQAAWDLWAKRRQKPLYQLWNLDPATSPITDYTIGLDTPEKMVAKMQERPWPLYKIKLGRPDGDIALVQTLRKHTDALFRVDANCGWTAEEAIAKSKILKTLNVEFIEQPLPADDWKGAKSVFEQSALPIIADESCIVESDVDRCAGYFHGVNIKLTKCGGLTPARRMIARARALNLSVMVGCMTESSVGISAISQLLPLLDYADLDGAMLIANDPATGVTFENGNVVYAQENGTGVRLTEILQTQN</sequence>
<dbReference type="SFLD" id="SFLDG00180">
    <property type="entry name" value="muconate_cycloisomerase"/>
    <property type="match status" value="1"/>
</dbReference>
<dbReference type="Gene3D" id="3.30.390.10">
    <property type="entry name" value="Enolase-like, N-terminal domain"/>
    <property type="match status" value="1"/>
</dbReference>
<dbReference type="SFLD" id="SFLDS00001">
    <property type="entry name" value="Enolase"/>
    <property type="match status" value="1"/>
</dbReference>
<dbReference type="Pfam" id="PF13378">
    <property type="entry name" value="MR_MLE_C"/>
    <property type="match status" value="1"/>
</dbReference>
<dbReference type="InterPro" id="IPR013341">
    <property type="entry name" value="Mandelate_racemase_N_dom"/>
</dbReference>
<dbReference type="Gene3D" id="3.20.20.120">
    <property type="entry name" value="Enolase-like C-terminal domain"/>
    <property type="match status" value="1"/>
</dbReference>
<feature type="binding site" evidence="6">
    <location>
        <position position="205"/>
    </location>
    <ligand>
        <name>Mg(2+)</name>
        <dbReference type="ChEBI" id="CHEBI:18420"/>
    </ligand>
</feature>
<comment type="similarity">
    <text evidence="1 7">Belongs to the mandelate racemase/muconate lactonizing enzyme family.</text>
</comment>
<dbReference type="EMBL" id="JACWZY010000006">
    <property type="protein sequence ID" value="MBD2700987.1"/>
    <property type="molecule type" value="Genomic_DNA"/>
</dbReference>
<evidence type="ECO:0000256" key="2">
    <source>
        <dbReference type="ARBA" id="ARBA00022723"/>
    </source>
</evidence>
<dbReference type="InterPro" id="IPR036849">
    <property type="entry name" value="Enolase-like_C_sf"/>
</dbReference>
<dbReference type="Pfam" id="PF02746">
    <property type="entry name" value="MR_MLE_N"/>
    <property type="match status" value="1"/>
</dbReference>
<evidence type="ECO:0000313" key="10">
    <source>
        <dbReference type="Proteomes" id="UP000598820"/>
    </source>
</evidence>
<dbReference type="PANTHER" id="PTHR48080:SF3">
    <property type="entry name" value="ENOLASE SUPERFAMILY MEMBER DDB_G0284701"/>
    <property type="match status" value="1"/>
</dbReference>